<dbReference type="GO" id="GO:0005762">
    <property type="term" value="C:mitochondrial large ribosomal subunit"/>
    <property type="evidence" value="ECO:0007669"/>
    <property type="project" value="TreeGrafter"/>
</dbReference>
<proteinExistence type="inferred from homology"/>
<gene>
    <name evidence="8" type="ORF">HOLleu_09647</name>
</gene>
<accession>A0A9Q1CD71</accession>
<evidence type="ECO:0000256" key="7">
    <source>
        <dbReference type="ARBA" id="ARBA00035398"/>
    </source>
</evidence>
<dbReference type="Pfam" id="PF10501">
    <property type="entry name" value="Ribosomal_L50"/>
    <property type="match status" value="1"/>
</dbReference>
<reference evidence="8" key="1">
    <citation type="submission" date="2021-10" db="EMBL/GenBank/DDBJ databases">
        <title>Tropical sea cucumber genome reveals ecological adaptation and Cuvierian tubules defense mechanism.</title>
        <authorList>
            <person name="Chen T."/>
        </authorList>
    </citation>
    <scope>NUCLEOTIDE SEQUENCE</scope>
    <source>
        <strain evidence="8">Nanhai2018</strain>
        <tissue evidence="8">Muscle</tissue>
    </source>
</reference>
<dbReference type="Proteomes" id="UP001152320">
    <property type="component" value="Chromosome 4"/>
</dbReference>
<evidence type="ECO:0000313" key="8">
    <source>
        <dbReference type="EMBL" id="KAJ8042790.1"/>
    </source>
</evidence>
<keyword evidence="4" id="KW-0496">Mitochondrion</keyword>
<evidence type="ECO:0000256" key="3">
    <source>
        <dbReference type="ARBA" id="ARBA00022980"/>
    </source>
</evidence>
<dbReference type="OrthoDB" id="9939609at2759"/>
<dbReference type="PANTHER" id="PTHR31542:SF1">
    <property type="entry name" value="LARGE RIBOSOMAL SUBUNIT PROTEIN ML50"/>
    <property type="match status" value="1"/>
</dbReference>
<dbReference type="PANTHER" id="PTHR31542">
    <property type="entry name" value="39A RIBOSOMAL PROTEIN L50, MITOCHONDRIAL"/>
    <property type="match status" value="1"/>
</dbReference>
<sequence>MALFRVCIIRVASCTSIKTKAVECHRMLCTTHRLQVDELRSEGEKSWVKRILHGSGPAADIADEEEVVEVEPQYMQLLQQKQETFIEKPETRQKVYTPPEELEDAIFEITKKVCPEVDLSNWKSLGLQDISRKQQILLKCFQHFNHDVPNFLLSKMSTMEDVVNFYHEPVKDTTTFDELSSKDLPKNLKIHWEYEDDSQLEVYQDYLDYTRKRRTGPPSTYPFKDSLW</sequence>
<evidence type="ECO:0000256" key="5">
    <source>
        <dbReference type="ARBA" id="ARBA00023274"/>
    </source>
</evidence>
<comment type="caution">
    <text evidence="8">The sequence shown here is derived from an EMBL/GenBank/DDBJ whole genome shotgun (WGS) entry which is preliminary data.</text>
</comment>
<keyword evidence="9" id="KW-1185">Reference proteome</keyword>
<keyword evidence="3 8" id="KW-0689">Ribosomal protein</keyword>
<comment type="subcellular location">
    <subcellularLocation>
        <location evidence="1">Mitochondrion</location>
    </subcellularLocation>
</comment>
<organism evidence="8 9">
    <name type="scientific">Holothuria leucospilota</name>
    <name type="common">Black long sea cucumber</name>
    <name type="synonym">Mertensiothuria leucospilota</name>
    <dbReference type="NCBI Taxonomy" id="206669"/>
    <lineage>
        <taxon>Eukaryota</taxon>
        <taxon>Metazoa</taxon>
        <taxon>Echinodermata</taxon>
        <taxon>Eleutherozoa</taxon>
        <taxon>Echinozoa</taxon>
        <taxon>Holothuroidea</taxon>
        <taxon>Aspidochirotacea</taxon>
        <taxon>Aspidochirotida</taxon>
        <taxon>Holothuriidae</taxon>
        <taxon>Holothuria</taxon>
    </lineage>
</organism>
<dbReference type="AlphaFoldDB" id="A0A9Q1CD71"/>
<evidence type="ECO:0000256" key="2">
    <source>
        <dbReference type="ARBA" id="ARBA00008860"/>
    </source>
</evidence>
<dbReference type="InterPro" id="IPR018305">
    <property type="entry name" value="Ribosomal_m50"/>
</dbReference>
<keyword evidence="5" id="KW-0687">Ribonucleoprotein</keyword>
<name>A0A9Q1CD71_HOLLE</name>
<evidence type="ECO:0000256" key="4">
    <source>
        <dbReference type="ARBA" id="ARBA00023128"/>
    </source>
</evidence>
<protein>
    <recommendedName>
        <fullName evidence="6">Large ribosomal subunit protein mL50</fullName>
    </recommendedName>
    <alternativeName>
        <fullName evidence="7">39S ribosomal protein L50, mitochondrial</fullName>
    </alternativeName>
</protein>
<evidence type="ECO:0000313" key="9">
    <source>
        <dbReference type="Proteomes" id="UP001152320"/>
    </source>
</evidence>
<comment type="similarity">
    <text evidence="2">Belongs to the mitochondrion-specific ribosomal protein mL50 family.</text>
</comment>
<dbReference type="EMBL" id="JAIZAY010000004">
    <property type="protein sequence ID" value="KAJ8042790.1"/>
    <property type="molecule type" value="Genomic_DNA"/>
</dbReference>
<evidence type="ECO:0000256" key="1">
    <source>
        <dbReference type="ARBA" id="ARBA00004173"/>
    </source>
</evidence>
<evidence type="ECO:0000256" key="6">
    <source>
        <dbReference type="ARBA" id="ARBA00035183"/>
    </source>
</evidence>